<protein>
    <recommendedName>
        <fullName evidence="3">Protein kinase</fullName>
    </recommendedName>
</protein>
<dbReference type="AlphaFoldDB" id="A0AAN5CD56"/>
<dbReference type="Proteomes" id="UP001328107">
    <property type="component" value="Unassembled WGS sequence"/>
</dbReference>
<sequence length="87" mass="9998">QAIAEFKTFKENVGTAEILKNLKMHELEDLSKYNWKEIGKGGQATVYTFKKEINGIIRKVAAKIYTKGSRAEIAMLKRKHPNILEYL</sequence>
<reference evidence="2" key="1">
    <citation type="submission" date="2022-10" db="EMBL/GenBank/DDBJ databases">
        <title>Genome assembly of Pristionchus species.</title>
        <authorList>
            <person name="Yoshida K."/>
            <person name="Sommer R.J."/>
        </authorList>
    </citation>
    <scope>NUCLEOTIDE SEQUENCE [LARGE SCALE GENOMIC DNA]</scope>
    <source>
        <strain evidence="2">RS5460</strain>
    </source>
</reference>
<evidence type="ECO:0008006" key="3">
    <source>
        <dbReference type="Google" id="ProtNLM"/>
    </source>
</evidence>
<comment type="caution">
    <text evidence="1">The sequence shown here is derived from an EMBL/GenBank/DDBJ whole genome shotgun (WGS) entry which is preliminary data.</text>
</comment>
<dbReference type="InterPro" id="IPR011009">
    <property type="entry name" value="Kinase-like_dom_sf"/>
</dbReference>
<gene>
    <name evidence="1" type="ORF">PMAYCL1PPCAC_10715</name>
</gene>
<dbReference type="SUPFAM" id="SSF56112">
    <property type="entry name" value="Protein kinase-like (PK-like)"/>
    <property type="match status" value="1"/>
</dbReference>
<feature type="non-terminal residue" evidence="1">
    <location>
        <position position="87"/>
    </location>
</feature>
<evidence type="ECO:0000313" key="1">
    <source>
        <dbReference type="EMBL" id="GMR40520.1"/>
    </source>
</evidence>
<dbReference type="EMBL" id="BTRK01000003">
    <property type="protein sequence ID" value="GMR40520.1"/>
    <property type="molecule type" value="Genomic_DNA"/>
</dbReference>
<evidence type="ECO:0000313" key="2">
    <source>
        <dbReference type="Proteomes" id="UP001328107"/>
    </source>
</evidence>
<feature type="non-terminal residue" evidence="1">
    <location>
        <position position="1"/>
    </location>
</feature>
<name>A0AAN5CD56_9BILA</name>
<proteinExistence type="predicted"/>
<accession>A0AAN5CD56</accession>
<organism evidence="1 2">
    <name type="scientific">Pristionchus mayeri</name>
    <dbReference type="NCBI Taxonomy" id="1317129"/>
    <lineage>
        <taxon>Eukaryota</taxon>
        <taxon>Metazoa</taxon>
        <taxon>Ecdysozoa</taxon>
        <taxon>Nematoda</taxon>
        <taxon>Chromadorea</taxon>
        <taxon>Rhabditida</taxon>
        <taxon>Rhabditina</taxon>
        <taxon>Diplogasteromorpha</taxon>
        <taxon>Diplogasteroidea</taxon>
        <taxon>Neodiplogasteridae</taxon>
        <taxon>Pristionchus</taxon>
    </lineage>
</organism>
<keyword evidence="2" id="KW-1185">Reference proteome</keyword>